<dbReference type="GO" id="GO:0000155">
    <property type="term" value="F:phosphorelay sensor kinase activity"/>
    <property type="evidence" value="ECO:0007669"/>
    <property type="project" value="InterPro"/>
</dbReference>
<dbReference type="InterPro" id="IPR003661">
    <property type="entry name" value="HisK_dim/P_dom"/>
</dbReference>
<sequence length="475" mass="53835">MSNLDKIAKSMSFLLDESFRPGLILHLNGNILYKNEPFKIHFDNQIRRTIDEVIDSSSLYAWTEFAAKAAESDQIRMEILPMEILYKKKRKIDVQFFYYPDINKIIALFDVLDPQKIPSLKTYINIFKQSANFMLLVDREGEILDVNEMHTVYIDQSREELVGEPITKVFSLLDPKNIEKLPNCLEQATEQGCVESVIKYQKSVEDKRFYRIITFYDEETDFFVIHMTDATEKENLQVQLAHSGSLSAIGQIAASIAHEIRNPITTLKGFTQLLKASATEDSIRYISVIEDEIDRMESILGEMLVLSKPSKKRKSIFSLEVLVSDMVSILQPKAVMDGIEVISSVELNKDPLIYGDPDKFKQVLLNLFKNALESMKTGGKLTIQISEREEKLVLLVADTGKGMTRHQVNQVFMPFFSSKPGGTGLGLPFVLKAVEDHGGTISVESQVEVGTKFTLTFPRALDEASRKLARKQSVI</sequence>
<evidence type="ECO:0000313" key="12">
    <source>
        <dbReference type="Proteomes" id="UP000321901"/>
    </source>
</evidence>
<keyword evidence="12" id="KW-1185">Reference proteome</keyword>
<organism evidence="11 12">
    <name type="scientific">Sporosarcina luteola</name>
    <dbReference type="NCBI Taxonomy" id="582850"/>
    <lineage>
        <taxon>Bacteria</taxon>
        <taxon>Bacillati</taxon>
        <taxon>Bacillota</taxon>
        <taxon>Bacilli</taxon>
        <taxon>Bacillales</taxon>
        <taxon>Caryophanaceae</taxon>
        <taxon>Sporosarcina</taxon>
    </lineage>
</organism>
<dbReference type="InterPro" id="IPR036890">
    <property type="entry name" value="HATPase_C_sf"/>
</dbReference>
<dbReference type="Pfam" id="PF13426">
    <property type="entry name" value="PAS_9"/>
    <property type="match status" value="1"/>
</dbReference>
<dbReference type="CDD" id="cd00075">
    <property type="entry name" value="HATPase"/>
    <property type="match status" value="1"/>
</dbReference>
<dbReference type="CDD" id="cd00082">
    <property type="entry name" value="HisKA"/>
    <property type="match status" value="1"/>
</dbReference>
<dbReference type="RefSeq" id="WP_170232686.1">
    <property type="nucleotide sequence ID" value="NZ_BJYL01000031.1"/>
</dbReference>
<dbReference type="SMART" id="SM00387">
    <property type="entry name" value="HATPase_c"/>
    <property type="match status" value="1"/>
</dbReference>
<dbReference type="PROSITE" id="PS50112">
    <property type="entry name" value="PAS"/>
    <property type="match status" value="1"/>
</dbReference>
<dbReference type="SUPFAM" id="SSF47384">
    <property type="entry name" value="Homodimeric domain of signal transducing histidine kinase"/>
    <property type="match status" value="1"/>
</dbReference>
<evidence type="ECO:0000259" key="10">
    <source>
        <dbReference type="PROSITE" id="PS50112"/>
    </source>
</evidence>
<evidence type="ECO:0000256" key="1">
    <source>
        <dbReference type="ARBA" id="ARBA00000085"/>
    </source>
</evidence>
<evidence type="ECO:0000256" key="8">
    <source>
        <dbReference type="ARBA" id="ARBA00023012"/>
    </source>
</evidence>
<evidence type="ECO:0000256" key="2">
    <source>
        <dbReference type="ARBA" id="ARBA00012438"/>
    </source>
</evidence>
<dbReference type="EC" id="2.7.13.3" evidence="2"/>
<evidence type="ECO:0000256" key="6">
    <source>
        <dbReference type="ARBA" id="ARBA00022777"/>
    </source>
</evidence>
<reference evidence="11 12" key="1">
    <citation type="submission" date="2019-07" db="EMBL/GenBank/DDBJ databases">
        <title>Whole genome shotgun sequence of Sporosarcina luteola NBRC 105378.</title>
        <authorList>
            <person name="Hosoyama A."/>
            <person name="Uohara A."/>
            <person name="Ohji S."/>
            <person name="Ichikawa N."/>
        </authorList>
    </citation>
    <scope>NUCLEOTIDE SEQUENCE [LARGE SCALE GENOMIC DNA]</scope>
    <source>
        <strain evidence="11 12">NBRC 105378</strain>
    </source>
</reference>
<dbReference type="InterPro" id="IPR003594">
    <property type="entry name" value="HATPase_dom"/>
</dbReference>
<dbReference type="CDD" id="cd00130">
    <property type="entry name" value="PAS"/>
    <property type="match status" value="1"/>
</dbReference>
<dbReference type="PRINTS" id="PR00344">
    <property type="entry name" value="BCTRLSENSOR"/>
</dbReference>
<accession>A0A511Z986</accession>
<keyword evidence="6" id="KW-0418">Kinase</keyword>
<dbReference type="InterPro" id="IPR005467">
    <property type="entry name" value="His_kinase_dom"/>
</dbReference>
<dbReference type="Gene3D" id="3.30.565.10">
    <property type="entry name" value="Histidine kinase-like ATPase, C-terminal domain"/>
    <property type="match status" value="1"/>
</dbReference>
<dbReference type="GO" id="GO:0005524">
    <property type="term" value="F:ATP binding"/>
    <property type="evidence" value="ECO:0007669"/>
    <property type="project" value="UniProtKB-KW"/>
</dbReference>
<keyword evidence="3" id="KW-0597">Phosphoprotein</keyword>
<dbReference type="PANTHER" id="PTHR43065:SF10">
    <property type="entry name" value="PEROXIDE STRESS-ACTIVATED HISTIDINE KINASE MAK3"/>
    <property type="match status" value="1"/>
</dbReference>
<name>A0A511Z986_9BACL</name>
<dbReference type="InterPro" id="IPR035965">
    <property type="entry name" value="PAS-like_dom_sf"/>
</dbReference>
<evidence type="ECO:0000259" key="9">
    <source>
        <dbReference type="PROSITE" id="PS50109"/>
    </source>
</evidence>
<dbReference type="NCBIfam" id="TIGR00229">
    <property type="entry name" value="sensory_box"/>
    <property type="match status" value="1"/>
</dbReference>
<dbReference type="Pfam" id="PF00512">
    <property type="entry name" value="HisKA"/>
    <property type="match status" value="1"/>
</dbReference>
<dbReference type="Gene3D" id="3.30.450.20">
    <property type="entry name" value="PAS domain"/>
    <property type="match status" value="1"/>
</dbReference>
<dbReference type="InterPro" id="IPR036097">
    <property type="entry name" value="HisK_dim/P_sf"/>
</dbReference>
<evidence type="ECO:0000256" key="3">
    <source>
        <dbReference type="ARBA" id="ARBA00022553"/>
    </source>
</evidence>
<dbReference type="SMART" id="SM00091">
    <property type="entry name" value="PAS"/>
    <property type="match status" value="1"/>
</dbReference>
<dbReference type="AlphaFoldDB" id="A0A511Z986"/>
<gene>
    <name evidence="11" type="ORF">SLU01_23220</name>
</gene>
<feature type="domain" description="PAS" evidence="10">
    <location>
        <begin position="119"/>
        <end position="192"/>
    </location>
</feature>
<keyword evidence="8" id="KW-0902">Two-component regulatory system</keyword>
<dbReference type="SUPFAM" id="SSF55785">
    <property type="entry name" value="PYP-like sensor domain (PAS domain)"/>
    <property type="match status" value="1"/>
</dbReference>
<dbReference type="PROSITE" id="PS50109">
    <property type="entry name" value="HIS_KIN"/>
    <property type="match status" value="1"/>
</dbReference>
<dbReference type="InterPro" id="IPR000014">
    <property type="entry name" value="PAS"/>
</dbReference>
<keyword evidence="5" id="KW-0547">Nucleotide-binding</keyword>
<evidence type="ECO:0000256" key="4">
    <source>
        <dbReference type="ARBA" id="ARBA00022679"/>
    </source>
</evidence>
<dbReference type="InterPro" id="IPR004358">
    <property type="entry name" value="Sig_transdc_His_kin-like_C"/>
</dbReference>
<feature type="domain" description="Histidine kinase" evidence="9">
    <location>
        <begin position="255"/>
        <end position="461"/>
    </location>
</feature>
<comment type="catalytic activity">
    <reaction evidence="1">
        <text>ATP + protein L-histidine = ADP + protein N-phospho-L-histidine.</text>
        <dbReference type="EC" id="2.7.13.3"/>
    </reaction>
</comment>
<proteinExistence type="predicted"/>
<evidence type="ECO:0000256" key="7">
    <source>
        <dbReference type="ARBA" id="ARBA00022840"/>
    </source>
</evidence>
<comment type="caution">
    <text evidence="11">The sequence shown here is derived from an EMBL/GenBank/DDBJ whole genome shotgun (WGS) entry which is preliminary data.</text>
</comment>
<dbReference type="EMBL" id="BJYL01000031">
    <property type="protein sequence ID" value="GEN84010.1"/>
    <property type="molecule type" value="Genomic_DNA"/>
</dbReference>
<dbReference type="SMART" id="SM00388">
    <property type="entry name" value="HisKA"/>
    <property type="match status" value="1"/>
</dbReference>
<dbReference type="PANTHER" id="PTHR43065">
    <property type="entry name" value="SENSOR HISTIDINE KINASE"/>
    <property type="match status" value="1"/>
</dbReference>
<dbReference type="Gene3D" id="1.10.287.130">
    <property type="match status" value="1"/>
</dbReference>
<evidence type="ECO:0000256" key="5">
    <source>
        <dbReference type="ARBA" id="ARBA00022741"/>
    </source>
</evidence>
<keyword evidence="4" id="KW-0808">Transferase</keyword>
<dbReference type="SUPFAM" id="SSF55874">
    <property type="entry name" value="ATPase domain of HSP90 chaperone/DNA topoisomerase II/histidine kinase"/>
    <property type="match status" value="1"/>
</dbReference>
<dbReference type="Pfam" id="PF02518">
    <property type="entry name" value="HATPase_c"/>
    <property type="match status" value="1"/>
</dbReference>
<keyword evidence="7" id="KW-0067">ATP-binding</keyword>
<protein>
    <recommendedName>
        <fullName evidence="2">histidine kinase</fullName>
        <ecNumber evidence="2">2.7.13.3</ecNumber>
    </recommendedName>
</protein>
<evidence type="ECO:0000313" key="11">
    <source>
        <dbReference type="EMBL" id="GEN84010.1"/>
    </source>
</evidence>
<dbReference type="Proteomes" id="UP000321901">
    <property type="component" value="Unassembled WGS sequence"/>
</dbReference>